<dbReference type="Proteomes" id="UP000626148">
    <property type="component" value="Unassembled WGS sequence"/>
</dbReference>
<dbReference type="InterPro" id="IPR000182">
    <property type="entry name" value="GNAT_dom"/>
</dbReference>
<comment type="caution">
    <text evidence="2">The sequence shown here is derived from an EMBL/GenBank/DDBJ whole genome shotgun (WGS) entry which is preliminary data.</text>
</comment>
<dbReference type="Pfam" id="PF00583">
    <property type="entry name" value="Acetyltransf_1"/>
    <property type="match status" value="1"/>
</dbReference>
<sequence length="154" mass="16451">MSDLIVSLQTLPVVPGLPADCTIETAKPWDRDVIIEWVRSTFEDGWASEVACGLGQHPARVLIARRGTELLGFACWDVTFPGFFGPTGVSEQARGMGLGKALLIEALWRLKGMGYVYGFIGDAGPVDFYRKVVGAEPVPAGLPGGYTAPLAVDL</sequence>
<evidence type="ECO:0000313" key="2">
    <source>
        <dbReference type="EMBL" id="GGX55769.1"/>
    </source>
</evidence>
<evidence type="ECO:0000313" key="3">
    <source>
        <dbReference type="Proteomes" id="UP000626148"/>
    </source>
</evidence>
<dbReference type="GO" id="GO:0016747">
    <property type="term" value="F:acyltransferase activity, transferring groups other than amino-acyl groups"/>
    <property type="evidence" value="ECO:0007669"/>
    <property type="project" value="InterPro"/>
</dbReference>
<proteinExistence type="predicted"/>
<evidence type="ECO:0000259" key="1">
    <source>
        <dbReference type="PROSITE" id="PS51186"/>
    </source>
</evidence>
<dbReference type="SUPFAM" id="SSF55729">
    <property type="entry name" value="Acyl-CoA N-acyltransferases (Nat)"/>
    <property type="match status" value="1"/>
</dbReference>
<keyword evidence="3" id="KW-1185">Reference proteome</keyword>
<dbReference type="Gene3D" id="3.40.630.30">
    <property type="match status" value="1"/>
</dbReference>
<dbReference type="RefSeq" id="WP_189608928.1">
    <property type="nucleotide sequence ID" value="NZ_BMXR01000005.1"/>
</dbReference>
<dbReference type="AlphaFoldDB" id="A0A918KB72"/>
<reference evidence="2" key="1">
    <citation type="journal article" date="2014" name="Int. J. Syst. Evol. Microbiol.">
        <title>Complete genome sequence of Corynebacterium casei LMG S-19264T (=DSM 44701T), isolated from a smear-ripened cheese.</title>
        <authorList>
            <consortium name="US DOE Joint Genome Institute (JGI-PGF)"/>
            <person name="Walter F."/>
            <person name="Albersmeier A."/>
            <person name="Kalinowski J."/>
            <person name="Ruckert C."/>
        </authorList>
    </citation>
    <scope>NUCLEOTIDE SEQUENCE</scope>
    <source>
        <strain evidence="2">KCTC 22169</strain>
    </source>
</reference>
<name>A0A918KB72_9GAMM</name>
<reference evidence="2" key="2">
    <citation type="submission" date="2020-09" db="EMBL/GenBank/DDBJ databases">
        <authorList>
            <person name="Sun Q."/>
            <person name="Kim S."/>
        </authorList>
    </citation>
    <scope>NUCLEOTIDE SEQUENCE</scope>
    <source>
        <strain evidence="2">KCTC 22169</strain>
    </source>
</reference>
<dbReference type="CDD" id="cd04301">
    <property type="entry name" value="NAT_SF"/>
    <property type="match status" value="1"/>
</dbReference>
<gene>
    <name evidence="2" type="ORF">GCM10007392_24370</name>
</gene>
<dbReference type="InterPro" id="IPR016181">
    <property type="entry name" value="Acyl_CoA_acyltransferase"/>
</dbReference>
<organism evidence="2 3">
    <name type="scientific">Saccharospirillum salsuginis</name>
    <dbReference type="NCBI Taxonomy" id="418750"/>
    <lineage>
        <taxon>Bacteria</taxon>
        <taxon>Pseudomonadati</taxon>
        <taxon>Pseudomonadota</taxon>
        <taxon>Gammaproteobacteria</taxon>
        <taxon>Oceanospirillales</taxon>
        <taxon>Saccharospirillaceae</taxon>
        <taxon>Saccharospirillum</taxon>
    </lineage>
</organism>
<protein>
    <recommendedName>
        <fullName evidence="1">N-acetyltransferase domain-containing protein</fullName>
    </recommendedName>
</protein>
<dbReference type="PROSITE" id="PS51186">
    <property type="entry name" value="GNAT"/>
    <property type="match status" value="1"/>
</dbReference>
<feature type="domain" description="N-acetyltransferase" evidence="1">
    <location>
        <begin position="21"/>
        <end position="154"/>
    </location>
</feature>
<dbReference type="EMBL" id="BMXR01000005">
    <property type="protein sequence ID" value="GGX55769.1"/>
    <property type="molecule type" value="Genomic_DNA"/>
</dbReference>
<accession>A0A918KB72</accession>